<dbReference type="InterPro" id="IPR012296">
    <property type="entry name" value="Nuclease_put_TT1808"/>
</dbReference>
<sequence>MTSILIKDLATELEIFTEDPVERFITSGVSWQQYEQLLTKLGDSPWYRVTYLDEVLEIMSPSRRHDRDKTNIGMLLEAYFQETRTRFWGLGSTTFRIQAKKGGTEPDECYCIGTEKEFPDLAIEVVLSSGGLDKLAVYKKLGIREVWFWRNRRFEVYHLRGEEYEKMQQSELLPNLDLSLIAEYVQRPDPLEAVLEFRERVRENLRGS</sequence>
<reference evidence="2 3" key="1">
    <citation type="journal article" date="2020" name="Sci. Rep.">
        <title>A novel cyanobacterial geosmin producer, revising GeoA distribution and dispersion patterns in Bacteria.</title>
        <authorList>
            <person name="Churro C."/>
            <person name="Semedo-Aguiar A.P."/>
            <person name="Silva A.D."/>
            <person name="Pereira-Leal J.B."/>
            <person name="Leite R.B."/>
        </authorList>
    </citation>
    <scope>NUCLEOTIDE SEQUENCE [LARGE SCALE GENOMIC DNA]</scope>
    <source>
        <strain evidence="2 3">IPMA8</strain>
    </source>
</reference>
<dbReference type="CDD" id="cd06260">
    <property type="entry name" value="DUF820-like"/>
    <property type="match status" value="1"/>
</dbReference>
<dbReference type="Proteomes" id="UP000702425">
    <property type="component" value="Unassembled WGS sequence"/>
</dbReference>
<dbReference type="EMBL" id="SRRZ01000148">
    <property type="protein sequence ID" value="NQE37736.1"/>
    <property type="molecule type" value="Genomic_DNA"/>
</dbReference>
<name>A0ABX2D505_9CYAN</name>
<dbReference type="RefSeq" id="WP_172192005.1">
    <property type="nucleotide sequence ID" value="NZ_CAWPPK010000055.1"/>
</dbReference>
<dbReference type="Pfam" id="PF05685">
    <property type="entry name" value="Uma2"/>
    <property type="match status" value="1"/>
</dbReference>
<dbReference type="PANTHER" id="PTHR47152:SF4">
    <property type="entry name" value="SLR0445 PROTEIN"/>
    <property type="match status" value="1"/>
</dbReference>
<gene>
    <name evidence="2" type="ORF">E5S67_05517</name>
</gene>
<dbReference type="PANTHER" id="PTHR47152">
    <property type="entry name" value="SLR2084 PROTEIN-RELATED"/>
    <property type="match status" value="1"/>
</dbReference>
<evidence type="ECO:0000313" key="3">
    <source>
        <dbReference type="Proteomes" id="UP000702425"/>
    </source>
</evidence>
<organism evidence="2 3">
    <name type="scientific">Microcoleus asticus IPMA8</name>
    <dbReference type="NCBI Taxonomy" id="2563858"/>
    <lineage>
        <taxon>Bacteria</taxon>
        <taxon>Bacillati</taxon>
        <taxon>Cyanobacteriota</taxon>
        <taxon>Cyanophyceae</taxon>
        <taxon>Oscillatoriophycideae</taxon>
        <taxon>Oscillatoriales</taxon>
        <taxon>Microcoleaceae</taxon>
        <taxon>Microcoleus</taxon>
        <taxon>Microcoleus asticus</taxon>
    </lineage>
</organism>
<keyword evidence="3" id="KW-1185">Reference proteome</keyword>
<protein>
    <recommendedName>
        <fullName evidence="1">Putative restriction endonuclease domain-containing protein</fullName>
    </recommendedName>
</protein>
<dbReference type="Gene3D" id="3.90.1570.10">
    <property type="entry name" value="tt1808, chain A"/>
    <property type="match status" value="1"/>
</dbReference>
<feature type="domain" description="Putative restriction endonuclease" evidence="1">
    <location>
        <begin position="31"/>
        <end position="180"/>
    </location>
</feature>
<evidence type="ECO:0000259" key="1">
    <source>
        <dbReference type="Pfam" id="PF05685"/>
    </source>
</evidence>
<proteinExistence type="predicted"/>
<dbReference type="InterPro" id="IPR008538">
    <property type="entry name" value="Uma2"/>
</dbReference>
<dbReference type="InterPro" id="IPR011335">
    <property type="entry name" value="Restrct_endonuc-II-like"/>
</dbReference>
<comment type="caution">
    <text evidence="2">The sequence shown here is derived from an EMBL/GenBank/DDBJ whole genome shotgun (WGS) entry which is preliminary data.</text>
</comment>
<dbReference type="SUPFAM" id="SSF52980">
    <property type="entry name" value="Restriction endonuclease-like"/>
    <property type="match status" value="1"/>
</dbReference>
<evidence type="ECO:0000313" key="2">
    <source>
        <dbReference type="EMBL" id="NQE37736.1"/>
    </source>
</evidence>
<accession>A0ABX2D505</accession>